<dbReference type="InterPro" id="IPR036265">
    <property type="entry name" value="HIT-like_sf"/>
</dbReference>
<keyword evidence="6" id="KW-1185">Reference proteome</keyword>
<gene>
    <name evidence="5" type="ORF">C0039_04600</name>
</gene>
<accession>A0A2N5X7K9</accession>
<dbReference type="PRINTS" id="PR00332">
    <property type="entry name" value="HISTRIAD"/>
</dbReference>
<reference evidence="5 6" key="1">
    <citation type="submission" date="2018-01" db="EMBL/GenBank/DDBJ databases">
        <title>The draft genome sequence of Halioglobus lutimaris HF004.</title>
        <authorList>
            <person name="Du Z.-J."/>
            <person name="Shi M.-J."/>
        </authorList>
    </citation>
    <scope>NUCLEOTIDE SEQUENCE [LARGE SCALE GENOMIC DNA]</scope>
    <source>
        <strain evidence="5 6">HF004</strain>
    </source>
</reference>
<evidence type="ECO:0000313" key="6">
    <source>
        <dbReference type="Proteomes" id="UP000235005"/>
    </source>
</evidence>
<dbReference type="EMBL" id="PKUS01000002">
    <property type="protein sequence ID" value="PLW70478.1"/>
    <property type="molecule type" value="Genomic_DNA"/>
</dbReference>
<comment type="caution">
    <text evidence="5">The sequence shown here is derived from an EMBL/GenBank/DDBJ whole genome shotgun (WGS) entry which is preliminary data.</text>
</comment>
<dbReference type="PANTHER" id="PTHR42997:SF1">
    <property type="entry name" value="AP-4-A PHOSPHORYLASE"/>
    <property type="match status" value="1"/>
</dbReference>
<evidence type="ECO:0000256" key="3">
    <source>
        <dbReference type="PROSITE-ProRule" id="PRU00464"/>
    </source>
</evidence>
<dbReference type="PROSITE" id="PS51084">
    <property type="entry name" value="HIT_2"/>
    <property type="match status" value="1"/>
</dbReference>
<feature type="domain" description="HIT" evidence="4">
    <location>
        <begin position="7"/>
        <end position="117"/>
    </location>
</feature>
<dbReference type="PROSITE" id="PS00892">
    <property type="entry name" value="HIT_1"/>
    <property type="match status" value="1"/>
</dbReference>
<feature type="short sequence motif" description="Histidine triad motif" evidence="2 3">
    <location>
        <begin position="99"/>
        <end position="103"/>
    </location>
</feature>
<evidence type="ECO:0000313" key="5">
    <source>
        <dbReference type="EMBL" id="PLW70478.1"/>
    </source>
</evidence>
<dbReference type="InterPro" id="IPR052908">
    <property type="entry name" value="AP-4-A_phosphorylase"/>
</dbReference>
<organism evidence="5 6">
    <name type="scientific">Pseudohalioglobus lutimaris</name>
    <dbReference type="NCBI Taxonomy" id="1737061"/>
    <lineage>
        <taxon>Bacteria</taxon>
        <taxon>Pseudomonadati</taxon>
        <taxon>Pseudomonadota</taxon>
        <taxon>Gammaproteobacteria</taxon>
        <taxon>Cellvibrionales</taxon>
        <taxon>Halieaceae</taxon>
        <taxon>Pseudohalioglobus</taxon>
    </lineage>
</organism>
<dbReference type="InterPro" id="IPR011146">
    <property type="entry name" value="HIT-like"/>
</dbReference>
<dbReference type="SUPFAM" id="SSF54197">
    <property type="entry name" value="HIT-like"/>
    <property type="match status" value="1"/>
</dbReference>
<dbReference type="AlphaFoldDB" id="A0A2N5X7K9"/>
<dbReference type="RefSeq" id="WP_101517364.1">
    <property type="nucleotide sequence ID" value="NZ_PKUS01000002.1"/>
</dbReference>
<dbReference type="PANTHER" id="PTHR42997">
    <property type="entry name" value="HIT FAMILY HYDROLASE"/>
    <property type="match status" value="1"/>
</dbReference>
<dbReference type="Proteomes" id="UP000235005">
    <property type="component" value="Unassembled WGS sequence"/>
</dbReference>
<dbReference type="OrthoDB" id="9784774at2"/>
<dbReference type="InterPro" id="IPR001310">
    <property type="entry name" value="Histidine_triad_HIT"/>
</dbReference>
<evidence type="ECO:0000256" key="2">
    <source>
        <dbReference type="PIRSR" id="PIRSR601310-3"/>
    </source>
</evidence>
<feature type="active site" description="Tele-AMP-histidine intermediate" evidence="1">
    <location>
        <position position="101"/>
    </location>
</feature>
<name>A0A2N5X7K9_9GAMM</name>
<protein>
    <submittedName>
        <fullName evidence="5">HIT family protein</fullName>
    </submittedName>
</protein>
<dbReference type="Gene3D" id="3.30.428.10">
    <property type="entry name" value="HIT-like"/>
    <property type="match status" value="1"/>
</dbReference>
<dbReference type="Pfam" id="PF01230">
    <property type="entry name" value="HIT"/>
    <property type="match status" value="1"/>
</dbReference>
<dbReference type="InterPro" id="IPR019808">
    <property type="entry name" value="Histidine_triad_CS"/>
</dbReference>
<dbReference type="GO" id="GO:0003824">
    <property type="term" value="F:catalytic activity"/>
    <property type="evidence" value="ECO:0007669"/>
    <property type="project" value="InterPro"/>
</dbReference>
<sequence>MENTDCLFCRIVRDDSLGRIIEENSDGFLMEDGYPITMGHSLVIPKRHVESFFDTTPEEKASLFLLVERAKGILDKKYQPSAYNIGINDGSAAGQTVPHLHIHLIPRYEETGSDPRGGVRWIIPEKADYWGDK</sequence>
<evidence type="ECO:0000256" key="1">
    <source>
        <dbReference type="PIRSR" id="PIRSR601310-1"/>
    </source>
</evidence>
<evidence type="ECO:0000259" key="4">
    <source>
        <dbReference type="PROSITE" id="PS51084"/>
    </source>
</evidence>
<proteinExistence type="predicted"/>